<feature type="compositionally biased region" description="Basic and acidic residues" evidence="1">
    <location>
        <begin position="316"/>
        <end position="329"/>
    </location>
</feature>
<name>A0AA39CDV7_9EURO</name>
<gene>
    <name evidence="3" type="ORF">H2200_010802</name>
</gene>
<reference evidence="3" key="1">
    <citation type="submission" date="2022-10" db="EMBL/GenBank/DDBJ databases">
        <title>Culturing micro-colonial fungi from biological soil crusts in the Mojave desert and describing Neophaeococcomyces mojavensis, and introducing the new genera and species Taxawa tesnikishii.</title>
        <authorList>
            <person name="Kurbessoian T."/>
            <person name="Stajich J.E."/>
        </authorList>
    </citation>
    <scope>NUCLEOTIDE SEQUENCE</scope>
    <source>
        <strain evidence="3">TK_41</strain>
    </source>
</reference>
<evidence type="ECO:0000256" key="2">
    <source>
        <dbReference type="SAM" id="Phobius"/>
    </source>
</evidence>
<feature type="transmembrane region" description="Helical" evidence="2">
    <location>
        <begin position="176"/>
        <end position="196"/>
    </location>
</feature>
<feature type="transmembrane region" description="Helical" evidence="2">
    <location>
        <begin position="257"/>
        <end position="276"/>
    </location>
</feature>
<comment type="caution">
    <text evidence="3">The sequence shown here is derived from an EMBL/GenBank/DDBJ whole genome shotgun (WGS) entry which is preliminary data.</text>
</comment>
<dbReference type="Proteomes" id="UP001172673">
    <property type="component" value="Unassembled WGS sequence"/>
</dbReference>
<keyword evidence="2" id="KW-0812">Transmembrane</keyword>
<keyword evidence="2" id="KW-1133">Transmembrane helix</keyword>
<evidence type="ECO:0000313" key="3">
    <source>
        <dbReference type="EMBL" id="KAJ9604688.1"/>
    </source>
</evidence>
<feature type="transmembrane region" description="Helical" evidence="2">
    <location>
        <begin position="72"/>
        <end position="89"/>
    </location>
</feature>
<sequence>MTPVLHEKPHVGKEITIEKASLASSLDQPGATLSEKPEDSTTRNSPGERKLPRSLSKLLNALSIELSKRTNVLLSTTALALFIMCFRYVQWTRLTTIRDNCRARLASFEIIAPGSDCFVVLMGPRPPPPYIASASDGPEVFGEMMHEYLLGNTDGRFPSLWQALLFGNGWMPDNDMLLFAMVLLPMYANLILPTLLSHYRLQSTSAGLVDRFTWLYCYYAIGLTGIWIWFGELLCDFLKWSYGGAGLVAIDPTLVDVYEILATFIGWILAFTPASVSKKEDVKRDPKSLDLESKERAGNDVKDQSDNDTEEQTGNETKERFDNNTKERCPTTPAEVGIKSPPSANKLILAWRIFDTARLIPVTLIAGWRVLPATLLSIFTRIYLVDQIRSILERERPSLKRRILYLILWLMAMDTLKSTSIDLIERVRFSKSESDQLWLLQFQSKVVQRKSRSNFAEHVDKVIRGEATIETGFNSTELLNVYRHPHIGSAAFPEAWNRIRAFLEGMGRAGDEEYAWMRTEL</sequence>
<feature type="compositionally biased region" description="Basic and acidic residues" evidence="1">
    <location>
        <begin position="287"/>
        <end position="305"/>
    </location>
</feature>
<feature type="transmembrane region" description="Helical" evidence="2">
    <location>
        <begin position="208"/>
        <end position="230"/>
    </location>
</feature>
<dbReference type="EMBL" id="JAPDRK010000018">
    <property type="protein sequence ID" value="KAJ9604688.1"/>
    <property type="molecule type" value="Genomic_DNA"/>
</dbReference>
<feature type="compositionally biased region" description="Basic and acidic residues" evidence="1">
    <location>
        <begin position="35"/>
        <end position="51"/>
    </location>
</feature>
<keyword evidence="2" id="KW-0472">Membrane</keyword>
<feature type="region of interest" description="Disordered" evidence="1">
    <location>
        <begin position="27"/>
        <end position="51"/>
    </location>
</feature>
<evidence type="ECO:0000256" key="1">
    <source>
        <dbReference type="SAM" id="MobiDB-lite"/>
    </source>
</evidence>
<dbReference type="AlphaFoldDB" id="A0AA39CDV7"/>
<feature type="region of interest" description="Disordered" evidence="1">
    <location>
        <begin position="287"/>
        <end position="338"/>
    </location>
</feature>
<accession>A0AA39CDV7</accession>
<organism evidence="3 4">
    <name type="scientific">Cladophialophora chaetospira</name>
    <dbReference type="NCBI Taxonomy" id="386627"/>
    <lineage>
        <taxon>Eukaryota</taxon>
        <taxon>Fungi</taxon>
        <taxon>Dikarya</taxon>
        <taxon>Ascomycota</taxon>
        <taxon>Pezizomycotina</taxon>
        <taxon>Eurotiomycetes</taxon>
        <taxon>Chaetothyriomycetidae</taxon>
        <taxon>Chaetothyriales</taxon>
        <taxon>Herpotrichiellaceae</taxon>
        <taxon>Cladophialophora</taxon>
    </lineage>
</organism>
<keyword evidence="4" id="KW-1185">Reference proteome</keyword>
<protein>
    <submittedName>
        <fullName evidence="3">Uncharacterized protein</fullName>
    </submittedName>
</protein>
<evidence type="ECO:0000313" key="4">
    <source>
        <dbReference type="Proteomes" id="UP001172673"/>
    </source>
</evidence>
<proteinExistence type="predicted"/>